<protein>
    <submittedName>
        <fullName evidence="2">Nuclear transport factor 2 family protein</fullName>
    </submittedName>
</protein>
<dbReference type="SUPFAM" id="SSF54427">
    <property type="entry name" value="NTF2-like"/>
    <property type="match status" value="1"/>
</dbReference>
<comment type="caution">
    <text evidence="2">The sequence shown here is derived from an EMBL/GenBank/DDBJ whole genome shotgun (WGS) entry which is preliminary data.</text>
</comment>
<dbReference type="OrthoDB" id="3173051at2"/>
<evidence type="ECO:0000259" key="1">
    <source>
        <dbReference type="Pfam" id="PF13577"/>
    </source>
</evidence>
<dbReference type="Gene3D" id="3.10.450.50">
    <property type="match status" value="1"/>
</dbReference>
<proteinExistence type="predicted"/>
<gene>
    <name evidence="2" type="ORF">D0Z08_23085</name>
</gene>
<reference evidence="2 3" key="1">
    <citation type="submission" date="2018-09" db="EMBL/GenBank/DDBJ databases">
        <title>Genome sequencing of Nocardioides immobilis CCTCC AB 2017083 for comparison to Nocardioides silvaticus.</title>
        <authorList>
            <person name="Li C."/>
            <person name="Wang G."/>
        </authorList>
    </citation>
    <scope>NUCLEOTIDE SEQUENCE [LARGE SCALE GENOMIC DNA]</scope>
    <source>
        <strain evidence="2 3">CCTCC AB 2017083</strain>
    </source>
</reference>
<evidence type="ECO:0000313" key="3">
    <source>
        <dbReference type="Proteomes" id="UP000283644"/>
    </source>
</evidence>
<dbReference type="AlphaFoldDB" id="A0A417XW82"/>
<name>A0A417XW82_9ACTN</name>
<keyword evidence="3" id="KW-1185">Reference proteome</keyword>
<dbReference type="InterPro" id="IPR032710">
    <property type="entry name" value="NTF2-like_dom_sf"/>
</dbReference>
<feature type="domain" description="SnoaL-like" evidence="1">
    <location>
        <begin position="14"/>
        <end position="133"/>
    </location>
</feature>
<dbReference type="Proteomes" id="UP000283644">
    <property type="component" value="Unassembled WGS sequence"/>
</dbReference>
<dbReference type="Pfam" id="PF13577">
    <property type="entry name" value="SnoaL_4"/>
    <property type="match status" value="1"/>
</dbReference>
<evidence type="ECO:0000313" key="2">
    <source>
        <dbReference type="EMBL" id="RHW24626.1"/>
    </source>
</evidence>
<dbReference type="InterPro" id="IPR037401">
    <property type="entry name" value="SnoaL-like"/>
</dbReference>
<sequence>MSTRGTTVPDPFSADRWAIQDLKHRYVRSVDLRDWEALAATLAPEMAAQYRPDLVTEGADALVAELRGRLTEHRITIHQLAHPSIEIDGHRATGTWTMTDRTICTDIGVVVEGMSVSHDRYRRDPERGWLITSIGYQRAYEATMALTDVPSFVVRATPYDLVAPA</sequence>
<dbReference type="EMBL" id="QXGH01000030">
    <property type="protein sequence ID" value="RHW24626.1"/>
    <property type="molecule type" value="Genomic_DNA"/>
</dbReference>
<organism evidence="2 3">
    <name type="scientific">Nocardioides immobilis</name>
    <dbReference type="NCBI Taxonomy" id="2049295"/>
    <lineage>
        <taxon>Bacteria</taxon>
        <taxon>Bacillati</taxon>
        <taxon>Actinomycetota</taxon>
        <taxon>Actinomycetes</taxon>
        <taxon>Propionibacteriales</taxon>
        <taxon>Nocardioidaceae</taxon>
        <taxon>Nocardioides</taxon>
    </lineage>
</organism>
<accession>A0A417XW82</accession>